<keyword evidence="2" id="KW-1185">Reference proteome</keyword>
<evidence type="ECO:0000313" key="1">
    <source>
        <dbReference type="EMBL" id="SDQ02571.1"/>
    </source>
</evidence>
<protein>
    <submittedName>
        <fullName evidence="1">Predicted nucleotidyltransferase component of viral defense system</fullName>
    </submittedName>
</protein>
<proteinExistence type="predicted"/>
<dbReference type="GO" id="GO:0016740">
    <property type="term" value="F:transferase activity"/>
    <property type="evidence" value="ECO:0007669"/>
    <property type="project" value="UniProtKB-KW"/>
</dbReference>
<dbReference type="Proteomes" id="UP000199481">
    <property type="component" value="Unassembled WGS sequence"/>
</dbReference>
<dbReference type="Pfam" id="PF08843">
    <property type="entry name" value="AbiEii"/>
    <property type="match status" value="1"/>
</dbReference>
<name>A0A1H0XIB3_9LACT</name>
<dbReference type="InterPro" id="IPR014942">
    <property type="entry name" value="AbiEii"/>
</dbReference>
<gene>
    <name evidence="1" type="ORF">SAMN04487752_0082</name>
</gene>
<keyword evidence="1" id="KW-0808">Transferase</keyword>
<organism evidence="1 2">
    <name type="scientific">Carnobacterium viridans</name>
    <dbReference type="NCBI Taxonomy" id="174587"/>
    <lineage>
        <taxon>Bacteria</taxon>
        <taxon>Bacillati</taxon>
        <taxon>Bacillota</taxon>
        <taxon>Bacilli</taxon>
        <taxon>Lactobacillales</taxon>
        <taxon>Carnobacteriaceae</taxon>
        <taxon>Carnobacterium</taxon>
    </lineage>
</organism>
<evidence type="ECO:0000313" key="2">
    <source>
        <dbReference type="Proteomes" id="UP000199481"/>
    </source>
</evidence>
<dbReference type="EMBL" id="FNJW01000003">
    <property type="protein sequence ID" value="SDQ02571.1"/>
    <property type="molecule type" value="Genomic_DNA"/>
</dbReference>
<accession>A0A1H0XIB3</accession>
<sequence length="294" mass="34252">MYGGVSIKTPIQLKTKIKNKAQKEQIDAQMLMRNYMLERMLVRISKSKYRHSFILKGGFLIGSLIGVDKRTTMDIDTTITGTTVSSDVLKTIFLELCELDIGDHIQFEFQNIQEIREEDDYPGYRVAIVASLQTMAIPIKVDITTGDIIIPKEIHYKHKLMFEEEEISILSYPIETILAEKIQTICYRGVFNTRARDFYDVYMLSQLEPSRIDYDLLRKALTATCNKRNTPNIMRDYIKTLEFIRTNDEMRQIWSNYQNKTDYTNNLSFDETCDALHHLLTLVYTNPPINNSIE</sequence>
<reference evidence="2" key="1">
    <citation type="submission" date="2016-10" db="EMBL/GenBank/DDBJ databases">
        <authorList>
            <person name="Varghese N."/>
            <person name="Submissions S."/>
        </authorList>
    </citation>
    <scope>NUCLEOTIDE SEQUENCE [LARGE SCALE GENOMIC DNA]</scope>
    <source>
        <strain evidence="2">MPL-11</strain>
    </source>
</reference>
<dbReference type="AlphaFoldDB" id="A0A1H0XIB3"/>